<proteinExistence type="predicted"/>
<evidence type="ECO:0000256" key="3">
    <source>
        <dbReference type="ARBA" id="ARBA00022692"/>
    </source>
</evidence>
<sequence length="223" mass="24688">MQGGFFVIKKWFQVSVDKVAEGLSWRKIAWILLGAAICSFGIHNIHQQVGITEGGVIGMMLLIEHWLGLSPAIITPVLDISCYLLAFKYLGGQFIKVSIVSTCSVSLFYKVWEQFPPMLPDLSSYPLVAAVLGGVFVGVGVGIIVRQGGSSGGDDALALTISRLTHWRLSRAYMFTDYVVLGLSLTYIPLSRLVFSVITVTISSFLIDRVQNFQLPRRREKTW</sequence>
<dbReference type="InterPro" id="IPR003740">
    <property type="entry name" value="YitT"/>
</dbReference>
<dbReference type="GO" id="GO:0005886">
    <property type="term" value="C:plasma membrane"/>
    <property type="evidence" value="ECO:0007669"/>
    <property type="project" value="UniProtKB-SubCell"/>
</dbReference>
<dbReference type="Pfam" id="PF02588">
    <property type="entry name" value="YitT_membrane"/>
    <property type="match status" value="1"/>
</dbReference>
<feature type="transmembrane region" description="Helical" evidence="6">
    <location>
        <begin position="124"/>
        <end position="145"/>
    </location>
</feature>
<dbReference type="PANTHER" id="PTHR33545:SF10">
    <property type="entry name" value="UPF0750 MEMBRANE PROTEIN YPJC"/>
    <property type="match status" value="1"/>
</dbReference>
<dbReference type="PANTHER" id="PTHR33545">
    <property type="entry name" value="UPF0750 MEMBRANE PROTEIN YITT-RELATED"/>
    <property type="match status" value="1"/>
</dbReference>
<protein>
    <submittedName>
        <fullName evidence="7">YitT family protein</fullName>
    </submittedName>
</protein>
<organism evidence="7 8">
    <name type="scientific">Candidatus Acutalibacter pullicola</name>
    <dbReference type="NCBI Taxonomy" id="2838417"/>
    <lineage>
        <taxon>Bacteria</taxon>
        <taxon>Bacillati</taxon>
        <taxon>Bacillota</taxon>
        <taxon>Clostridia</taxon>
        <taxon>Eubacteriales</taxon>
        <taxon>Acutalibacteraceae</taxon>
        <taxon>Acutalibacter</taxon>
    </lineage>
</organism>
<dbReference type="EMBL" id="DWXG01000017">
    <property type="protein sequence ID" value="HJB97387.1"/>
    <property type="molecule type" value="Genomic_DNA"/>
</dbReference>
<feature type="transmembrane region" description="Helical" evidence="6">
    <location>
        <begin position="66"/>
        <end position="87"/>
    </location>
</feature>
<comment type="subcellular location">
    <subcellularLocation>
        <location evidence="1">Cell membrane</location>
        <topology evidence="1">Multi-pass membrane protein</topology>
    </subcellularLocation>
</comment>
<comment type="caution">
    <text evidence="7">The sequence shown here is derived from an EMBL/GenBank/DDBJ whole genome shotgun (WGS) entry which is preliminary data.</text>
</comment>
<evidence type="ECO:0000256" key="4">
    <source>
        <dbReference type="ARBA" id="ARBA00022989"/>
    </source>
</evidence>
<dbReference type="AlphaFoldDB" id="A0A9D2MVA5"/>
<keyword evidence="4 6" id="KW-1133">Transmembrane helix</keyword>
<feature type="transmembrane region" description="Helical" evidence="6">
    <location>
        <begin position="194"/>
        <end position="211"/>
    </location>
</feature>
<keyword evidence="5 6" id="KW-0472">Membrane</keyword>
<keyword evidence="2" id="KW-1003">Cell membrane</keyword>
<evidence type="ECO:0000256" key="1">
    <source>
        <dbReference type="ARBA" id="ARBA00004651"/>
    </source>
</evidence>
<evidence type="ECO:0000256" key="5">
    <source>
        <dbReference type="ARBA" id="ARBA00023136"/>
    </source>
</evidence>
<reference evidence="7" key="1">
    <citation type="journal article" date="2021" name="PeerJ">
        <title>Extensive microbial diversity within the chicken gut microbiome revealed by metagenomics and culture.</title>
        <authorList>
            <person name="Gilroy R."/>
            <person name="Ravi A."/>
            <person name="Getino M."/>
            <person name="Pursley I."/>
            <person name="Horton D.L."/>
            <person name="Alikhan N.F."/>
            <person name="Baker D."/>
            <person name="Gharbi K."/>
            <person name="Hall N."/>
            <person name="Watson M."/>
            <person name="Adriaenssens E.M."/>
            <person name="Foster-Nyarko E."/>
            <person name="Jarju S."/>
            <person name="Secka A."/>
            <person name="Antonio M."/>
            <person name="Oren A."/>
            <person name="Chaudhuri R.R."/>
            <person name="La Ragione R."/>
            <person name="Hildebrand F."/>
            <person name="Pallen M.J."/>
        </authorList>
    </citation>
    <scope>NUCLEOTIDE SEQUENCE</scope>
    <source>
        <strain evidence="7">CHK185-1770</strain>
    </source>
</reference>
<evidence type="ECO:0000313" key="7">
    <source>
        <dbReference type="EMBL" id="HJB97387.1"/>
    </source>
</evidence>
<gene>
    <name evidence="7" type="ORF">H9710_02275</name>
</gene>
<accession>A0A9D2MVA5</accession>
<name>A0A9D2MVA5_9FIRM</name>
<evidence type="ECO:0000313" key="8">
    <source>
        <dbReference type="Proteomes" id="UP000826793"/>
    </source>
</evidence>
<dbReference type="Proteomes" id="UP000826793">
    <property type="component" value="Unassembled WGS sequence"/>
</dbReference>
<reference evidence="7" key="2">
    <citation type="submission" date="2021-04" db="EMBL/GenBank/DDBJ databases">
        <authorList>
            <person name="Gilroy R."/>
        </authorList>
    </citation>
    <scope>NUCLEOTIDE SEQUENCE</scope>
    <source>
        <strain evidence="7">CHK185-1770</strain>
    </source>
</reference>
<evidence type="ECO:0000256" key="2">
    <source>
        <dbReference type="ARBA" id="ARBA00022475"/>
    </source>
</evidence>
<feature type="transmembrane region" description="Helical" evidence="6">
    <location>
        <begin position="28"/>
        <end position="46"/>
    </location>
</feature>
<dbReference type="InterPro" id="IPR051461">
    <property type="entry name" value="UPF0750_membrane"/>
</dbReference>
<keyword evidence="3 6" id="KW-0812">Transmembrane</keyword>
<evidence type="ECO:0000256" key="6">
    <source>
        <dbReference type="SAM" id="Phobius"/>
    </source>
</evidence>